<dbReference type="SUPFAM" id="SSF53850">
    <property type="entry name" value="Periplasmic binding protein-like II"/>
    <property type="match status" value="1"/>
</dbReference>
<evidence type="ECO:0000256" key="4">
    <source>
        <dbReference type="ARBA" id="ARBA00022729"/>
    </source>
</evidence>
<name>A0ABV7G5K2_9PROT</name>
<dbReference type="InterPro" id="IPR039424">
    <property type="entry name" value="SBP_5"/>
</dbReference>
<dbReference type="Gene3D" id="3.40.190.10">
    <property type="entry name" value="Periplasmic binding protein-like II"/>
    <property type="match status" value="1"/>
</dbReference>
<dbReference type="Gene3D" id="3.10.105.10">
    <property type="entry name" value="Dipeptide-binding Protein, Domain 3"/>
    <property type="match status" value="1"/>
</dbReference>
<accession>A0ABV7G5K2</accession>
<evidence type="ECO:0000256" key="1">
    <source>
        <dbReference type="ARBA" id="ARBA00004418"/>
    </source>
</evidence>
<keyword evidence="4" id="KW-0732">Signal</keyword>
<evidence type="ECO:0000256" key="3">
    <source>
        <dbReference type="ARBA" id="ARBA00022448"/>
    </source>
</evidence>
<comment type="similarity">
    <text evidence="2">Belongs to the bacterial solute-binding protein 5 family.</text>
</comment>
<dbReference type="Proteomes" id="UP001595593">
    <property type="component" value="Unassembled WGS sequence"/>
</dbReference>
<gene>
    <name evidence="6" type="ORF">ACFOD4_17105</name>
</gene>
<dbReference type="EMBL" id="JBHRTN010000018">
    <property type="protein sequence ID" value="MFC3126786.1"/>
    <property type="molecule type" value="Genomic_DNA"/>
</dbReference>
<comment type="caution">
    <text evidence="6">The sequence shown here is derived from an EMBL/GenBank/DDBJ whole genome shotgun (WGS) entry which is preliminary data.</text>
</comment>
<dbReference type="PANTHER" id="PTHR30290">
    <property type="entry name" value="PERIPLASMIC BINDING COMPONENT OF ABC TRANSPORTER"/>
    <property type="match status" value="1"/>
</dbReference>
<dbReference type="Gene3D" id="3.90.76.10">
    <property type="entry name" value="Dipeptide-binding Protein, Domain 1"/>
    <property type="match status" value="1"/>
</dbReference>
<protein>
    <submittedName>
        <fullName evidence="6">ABC transporter substrate-binding protein</fullName>
    </submittedName>
</protein>
<feature type="domain" description="Solute-binding protein family 5" evidence="5">
    <location>
        <begin position="75"/>
        <end position="445"/>
    </location>
</feature>
<reference evidence="7" key="1">
    <citation type="journal article" date="2019" name="Int. J. Syst. Evol. Microbiol.">
        <title>The Global Catalogue of Microorganisms (GCM) 10K type strain sequencing project: providing services to taxonomists for standard genome sequencing and annotation.</title>
        <authorList>
            <consortium name="The Broad Institute Genomics Platform"/>
            <consortium name="The Broad Institute Genome Sequencing Center for Infectious Disease"/>
            <person name="Wu L."/>
            <person name="Ma J."/>
        </authorList>
    </citation>
    <scope>NUCLEOTIDE SEQUENCE [LARGE SCALE GENOMIC DNA]</scope>
    <source>
        <strain evidence="7">KCTC 52094</strain>
    </source>
</reference>
<proteinExistence type="inferred from homology"/>
<dbReference type="RefSeq" id="WP_379598351.1">
    <property type="nucleotide sequence ID" value="NZ_JBHRTN010000018.1"/>
</dbReference>
<keyword evidence="3" id="KW-0813">Transport</keyword>
<keyword evidence="7" id="KW-1185">Reference proteome</keyword>
<dbReference type="PIRSF" id="PIRSF002741">
    <property type="entry name" value="MppA"/>
    <property type="match status" value="1"/>
</dbReference>
<dbReference type="Pfam" id="PF00496">
    <property type="entry name" value="SBP_bac_5"/>
    <property type="match status" value="1"/>
</dbReference>
<organism evidence="6 7">
    <name type="scientific">Teichococcus globiformis</name>
    <dbReference type="NCBI Taxonomy" id="2307229"/>
    <lineage>
        <taxon>Bacteria</taxon>
        <taxon>Pseudomonadati</taxon>
        <taxon>Pseudomonadota</taxon>
        <taxon>Alphaproteobacteria</taxon>
        <taxon>Acetobacterales</taxon>
        <taxon>Roseomonadaceae</taxon>
        <taxon>Roseomonas</taxon>
    </lineage>
</organism>
<evidence type="ECO:0000256" key="2">
    <source>
        <dbReference type="ARBA" id="ARBA00005695"/>
    </source>
</evidence>
<evidence type="ECO:0000313" key="7">
    <source>
        <dbReference type="Proteomes" id="UP001595593"/>
    </source>
</evidence>
<dbReference type="PANTHER" id="PTHR30290:SF9">
    <property type="entry name" value="OLIGOPEPTIDE-BINDING PROTEIN APPA"/>
    <property type="match status" value="1"/>
</dbReference>
<evidence type="ECO:0000259" key="5">
    <source>
        <dbReference type="Pfam" id="PF00496"/>
    </source>
</evidence>
<dbReference type="InterPro" id="IPR000914">
    <property type="entry name" value="SBP_5_dom"/>
</dbReference>
<dbReference type="InterPro" id="IPR030678">
    <property type="entry name" value="Peptide/Ni-bd"/>
</dbReference>
<dbReference type="CDD" id="cd08498">
    <property type="entry name" value="PBP2_NikA_DppA_OppA_like_2"/>
    <property type="match status" value="1"/>
</dbReference>
<comment type="subcellular location">
    <subcellularLocation>
        <location evidence="1">Periplasm</location>
    </subcellularLocation>
</comment>
<sequence length="529" mass="57314">MMPGRREFAAGLLGAAALPWLPRRAAGQAADHLSLAVSAPPASIDPHYYTLTPSIQISAQIFDPLVRRDENSRFGPGLAESWRLADDTTWEFTLRTGVKFHNGDALHAEDVAYTLKRVPTVQSPSSFAVYTRQITGVEVVDARTVRLKTNSPYPLLPNDLSQIFILPRSLGENVASAAFNSPEVAVGTGPFRLVSYSPNDRVVLARNEAYWGEKPDWARVDCRIVTQSGPRVAALLSGDVGMIDNVPTADLAKLRQDNRITITEGNSLRLIFLGLDIGREEDSPDITGPKGEKLGRNPLRDQRVRQALSIAINRDAIVKRVMEGAAAAAGQFMPEGTFGHDPGIKVPAFDPARAKALLAEAGYPDGFSIILRGPNDRYVNDAQIIQVVAQLWSRIGVRTQVDAQPLATLIGRLNRFDVSAYLLGWSNSTGEPSTSLRAVLGSRGKPGLGVTNYGRYTSDEMDALAERGLSTLDDAAREALMRQAMAVAMRDVAVIPLHTQASVWGTRRGLTYTARADELTLASGVRKAG</sequence>
<evidence type="ECO:0000313" key="6">
    <source>
        <dbReference type="EMBL" id="MFC3126786.1"/>
    </source>
</evidence>